<reference evidence="1" key="1">
    <citation type="submission" date="2013-01" db="EMBL/GenBank/DDBJ databases">
        <title>Genome assembly of Mariniradius saccharolyticus AK6.</title>
        <authorList>
            <person name="Vaidya B."/>
            <person name="Khatri I."/>
            <person name="Tanuku N.R.S."/>
            <person name="Subramanian S."/>
            <person name="Pinnaka A."/>
        </authorList>
    </citation>
    <scope>NUCLEOTIDE SEQUENCE [LARGE SCALE GENOMIC DNA]</scope>
    <source>
        <strain evidence="1">AK6</strain>
    </source>
</reference>
<dbReference type="EMBL" id="AMZY02000005">
    <property type="protein sequence ID" value="EMS34614.1"/>
    <property type="molecule type" value="Genomic_DNA"/>
</dbReference>
<evidence type="ECO:0000313" key="2">
    <source>
        <dbReference type="Proteomes" id="UP000010953"/>
    </source>
</evidence>
<organism evidence="1 2">
    <name type="scientific">Mariniradius saccharolyticus AK6</name>
    <dbReference type="NCBI Taxonomy" id="1239962"/>
    <lineage>
        <taxon>Bacteria</taxon>
        <taxon>Pseudomonadati</taxon>
        <taxon>Bacteroidota</taxon>
        <taxon>Cytophagia</taxon>
        <taxon>Cytophagales</taxon>
        <taxon>Cyclobacteriaceae</taxon>
        <taxon>Mariniradius</taxon>
    </lineage>
</organism>
<evidence type="ECO:0000313" key="1">
    <source>
        <dbReference type="EMBL" id="EMS34614.1"/>
    </source>
</evidence>
<gene>
    <name evidence="1" type="ORF">C943_03301</name>
</gene>
<dbReference type="Proteomes" id="UP000010953">
    <property type="component" value="Unassembled WGS sequence"/>
</dbReference>
<dbReference type="AlphaFoldDB" id="M7XIF2"/>
<dbReference type="InParanoid" id="M7XIF2"/>
<comment type="caution">
    <text evidence="1">The sequence shown here is derived from an EMBL/GenBank/DDBJ whole genome shotgun (WGS) entry which is preliminary data.</text>
</comment>
<name>M7XIF2_9BACT</name>
<accession>M7XIF2</accession>
<proteinExistence type="predicted"/>
<dbReference type="RefSeq" id="WP_008624139.1">
    <property type="nucleotide sequence ID" value="NZ_AMZY02000005.1"/>
</dbReference>
<keyword evidence="2" id="KW-1185">Reference proteome</keyword>
<protein>
    <submittedName>
        <fullName evidence="1">Uncharacterized protein</fullName>
    </submittedName>
</protein>
<sequence length="93" mass="10910">MSQLTVFEAINEMRKLSADGLSFSFSFMSYERSKQTTHGIVEVRNARLRNKSPMVAFENSEMIEPYYDLDTNEPRRFYQPTLMTFNGRQVTLI</sequence>
<dbReference type="STRING" id="1239962.C943_03301"/>